<proteinExistence type="predicted"/>
<dbReference type="OrthoDB" id="9797941at2"/>
<dbReference type="SUPFAM" id="SSF53146">
    <property type="entry name" value="Nitrogenase accessory factor-like"/>
    <property type="match status" value="1"/>
</dbReference>
<dbReference type="EMBL" id="CP019948">
    <property type="protein sequence ID" value="ARN83445.1"/>
    <property type="molecule type" value="Genomic_DNA"/>
</dbReference>
<reference evidence="1 2" key="1">
    <citation type="submission" date="2017-02" db="EMBL/GenBank/DDBJ databases">
        <authorList>
            <person name="Peterson S.W."/>
        </authorList>
    </citation>
    <scope>NUCLEOTIDE SEQUENCE [LARGE SCALE GENOMIC DNA]</scope>
    <source>
        <strain evidence="1 2">S285</strain>
    </source>
</reference>
<dbReference type="Gene3D" id="3.30.420.130">
    <property type="entry name" value="Dinitrogenase iron-molybdenum cofactor biosynthesis domain"/>
    <property type="match status" value="1"/>
</dbReference>
<dbReference type="Proteomes" id="UP000193978">
    <property type="component" value="Chromosome"/>
</dbReference>
<accession>A0A1W6N0S6</accession>
<dbReference type="STRING" id="655015.B1812_06650"/>
<gene>
    <name evidence="1" type="ORF">B1812_06650</name>
</gene>
<sequence length="161" mass="17581">MDAPHLRIAITTNSLVDLDANFVVAKQFVFYDVSAEDSEFVDVVQFARGGKGKAKGGGKANNGGRCIMDDMENDDGTGYDPLLDRVAALDGCGILFTLGLSDLAAVRVHDLKVFPVKSERMRPIDEVIAQVQSMMSGSQPLWMRRALSRRNGTPLQEQTAY</sequence>
<protein>
    <submittedName>
        <fullName evidence="1">Nitrogen fixation protein</fullName>
    </submittedName>
</protein>
<name>A0A1W6N0S6_9HYPH</name>
<dbReference type="KEGG" id="mbry:B1812_06650"/>
<dbReference type="InterPro" id="IPR036105">
    <property type="entry name" value="DiNase_FeMo-co_biosyn_sf"/>
</dbReference>
<keyword evidence="2" id="KW-1185">Reference proteome</keyword>
<organism evidence="1 2">
    <name type="scientific">Methylocystis bryophila</name>
    <dbReference type="NCBI Taxonomy" id="655015"/>
    <lineage>
        <taxon>Bacteria</taxon>
        <taxon>Pseudomonadati</taxon>
        <taxon>Pseudomonadota</taxon>
        <taxon>Alphaproteobacteria</taxon>
        <taxon>Hyphomicrobiales</taxon>
        <taxon>Methylocystaceae</taxon>
        <taxon>Methylocystis</taxon>
    </lineage>
</organism>
<dbReference type="RefSeq" id="WP_085773559.1">
    <property type="nucleotide sequence ID" value="NZ_AP027149.1"/>
</dbReference>
<evidence type="ECO:0000313" key="2">
    <source>
        <dbReference type="Proteomes" id="UP000193978"/>
    </source>
</evidence>
<dbReference type="AlphaFoldDB" id="A0A1W6N0S6"/>
<evidence type="ECO:0000313" key="1">
    <source>
        <dbReference type="EMBL" id="ARN83445.1"/>
    </source>
</evidence>